<comment type="caution">
    <text evidence="13">The sequence shown here is derived from an EMBL/GenBank/DDBJ whole genome shotgun (WGS) entry which is preliminary data.</text>
</comment>
<evidence type="ECO:0000256" key="4">
    <source>
        <dbReference type="ARBA" id="ARBA00022490"/>
    </source>
</evidence>
<dbReference type="SMART" id="SM00529">
    <property type="entry name" value="HTH_DTXR"/>
    <property type="match status" value="1"/>
</dbReference>
<feature type="domain" description="HTH dtxR-type" evidence="12">
    <location>
        <begin position="3"/>
        <end position="65"/>
    </location>
</feature>
<dbReference type="InterPro" id="IPR001367">
    <property type="entry name" value="Fe_dep_repressor"/>
</dbReference>
<evidence type="ECO:0000256" key="6">
    <source>
        <dbReference type="ARBA" id="ARBA00023015"/>
    </source>
</evidence>
<dbReference type="Gene3D" id="1.10.10.10">
    <property type="entry name" value="Winged helix-like DNA-binding domain superfamily/Winged helix DNA-binding domain"/>
    <property type="match status" value="1"/>
</dbReference>
<dbReference type="SUPFAM" id="SSF50037">
    <property type="entry name" value="C-terminal domain of transcriptional repressors"/>
    <property type="match status" value="1"/>
</dbReference>
<evidence type="ECO:0000256" key="2">
    <source>
        <dbReference type="ARBA" id="ARBA00007871"/>
    </source>
</evidence>
<keyword evidence="10" id="KW-0464">Manganese</keyword>
<evidence type="ECO:0000256" key="9">
    <source>
        <dbReference type="ARBA" id="ARBA00023163"/>
    </source>
</evidence>
<dbReference type="InterPro" id="IPR022689">
    <property type="entry name" value="Iron_dep_repressor"/>
</dbReference>
<gene>
    <name evidence="13" type="ORF">ACETWP_01630</name>
</gene>
<dbReference type="PANTHER" id="PTHR33238:SF11">
    <property type="entry name" value="TRANSCRIPTIONAL REGULATOR MNTR"/>
    <property type="match status" value="1"/>
</dbReference>
<keyword evidence="8" id="KW-0010">Activator</keyword>
<sequence length="206" mass="21966">MRLSSSEEDYLKTVYGLGEWEPDPVTTGAVAAKLGVSPASATTMVAKLSGRGLLDHPPYGAVSLTPAGLRAALSVVRRHRLIETFLVGELGYSWDEVHEEAELLEHTVSARFIDGLDERLGYPAADPHGDPIPTREGELRRPRAVRLDRAPGGAAVVVRVSDVDPEVLRLCAEAGIRPGTLLEGGAHPLTPAQASAVWVAPHGFRS</sequence>
<evidence type="ECO:0000256" key="11">
    <source>
        <dbReference type="ARBA" id="ARBA00032593"/>
    </source>
</evidence>
<organism evidence="13 14">
    <name type="scientific">Arthrobacter halodurans</name>
    <dbReference type="NCBI Taxonomy" id="516699"/>
    <lineage>
        <taxon>Bacteria</taxon>
        <taxon>Bacillati</taxon>
        <taxon>Actinomycetota</taxon>
        <taxon>Actinomycetes</taxon>
        <taxon>Micrococcales</taxon>
        <taxon>Micrococcaceae</taxon>
        <taxon>Arthrobacter</taxon>
    </lineage>
</organism>
<dbReference type="InterPro" id="IPR036388">
    <property type="entry name" value="WH-like_DNA-bd_sf"/>
</dbReference>
<evidence type="ECO:0000256" key="7">
    <source>
        <dbReference type="ARBA" id="ARBA00023125"/>
    </source>
</evidence>
<comment type="subunit">
    <text evidence="3">Homodimer.</text>
</comment>
<keyword evidence="4" id="KW-0963">Cytoplasm</keyword>
<dbReference type="EMBL" id="JBHDLJ010000001">
    <property type="protein sequence ID" value="MFB0833275.1"/>
    <property type="molecule type" value="Genomic_DNA"/>
</dbReference>
<dbReference type="RefSeq" id="WP_373970435.1">
    <property type="nucleotide sequence ID" value="NZ_JBHDLJ010000001.1"/>
</dbReference>
<keyword evidence="9" id="KW-0804">Transcription</keyword>
<dbReference type="Pfam" id="PF01325">
    <property type="entry name" value="Fe_dep_repress"/>
    <property type="match status" value="1"/>
</dbReference>
<dbReference type="InterPro" id="IPR036421">
    <property type="entry name" value="Fe_dep_repressor_sf"/>
</dbReference>
<evidence type="ECO:0000313" key="14">
    <source>
        <dbReference type="Proteomes" id="UP001575652"/>
    </source>
</evidence>
<evidence type="ECO:0000256" key="8">
    <source>
        <dbReference type="ARBA" id="ARBA00023159"/>
    </source>
</evidence>
<evidence type="ECO:0000259" key="12">
    <source>
        <dbReference type="PROSITE" id="PS50944"/>
    </source>
</evidence>
<dbReference type="InterPro" id="IPR022687">
    <property type="entry name" value="HTH_DTXR"/>
</dbReference>
<keyword evidence="5" id="KW-0678">Repressor</keyword>
<proteinExistence type="inferred from homology"/>
<name>A0ABV4UKK7_9MICC</name>
<dbReference type="SUPFAM" id="SSF46785">
    <property type="entry name" value="Winged helix' DNA-binding domain"/>
    <property type="match status" value="1"/>
</dbReference>
<comment type="subcellular location">
    <subcellularLocation>
        <location evidence="1">Cytoplasm</location>
    </subcellularLocation>
</comment>
<evidence type="ECO:0000313" key="13">
    <source>
        <dbReference type="EMBL" id="MFB0833275.1"/>
    </source>
</evidence>
<dbReference type="Pfam" id="PF02742">
    <property type="entry name" value="Fe_dep_repr_C"/>
    <property type="match status" value="1"/>
</dbReference>
<accession>A0ABV4UKK7</accession>
<dbReference type="PROSITE" id="PS50944">
    <property type="entry name" value="HTH_DTXR"/>
    <property type="match status" value="1"/>
</dbReference>
<dbReference type="Proteomes" id="UP001575652">
    <property type="component" value="Unassembled WGS sequence"/>
</dbReference>
<comment type="similarity">
    <text evidence="2">Belongs to the DtxR/MntR family.</text>
</comment>
<protein>
    <recommendedName>
        <fullName evidence="11">Manganese transport regulator</fullName>
    </recommendedName>
</protein>
<dbReference type="InterPro" id="IPR008988">
    <property type="entry name" value="Transcriptional_repressor_C"/>
</dbReference>
<dbReference type="PANTHER" id="PTHR33238">
    <property type="entry name" value="IRON (METAL) DEPENDENT REPRESSOR, DTXR FAMILY"/>
    <property type="match status" value="1"/>
</dbReference>
<evidence type="ECO:0000256" key="10">
    <source>
        <dbReference type="ARBA" id="ARBA00023211"/>
    </source>
</evidence>
<dbReference type="InterPro" id="IPR036390">
    <property type="entry name" value="WH_DNA-bd_sf"/>
</dbReference>
<evidence type="ECO:0000256" key="3">
    <source>
        <dbReference type="ARBA" id="ARBA00011738"/>
    </source>
</evidence>
<dbReference type="SUPFAM" id="SSF47979">
    <property type="entry name" value="Iron-dependent repressor protein, dimerization domain"/>
    <property type="match status" value="1"/>
</dbReference>
<keyword evidence="7" id="KW-0238">DNA-binding</keyword>
<dbReference type="InterPro" id="IPR050536">
    <property type="entry name" value="DtxR_MntR_Metal-Reg"/>
</dbReference>
<dbReference type="Gene3D" id="1.10.60.10">
    <property type="entry name" value="Iron dependent repressor, metal binding and dimerisation domain"/>
    <property type="match status" value="1"/>
</dbReference>
<reference evidence="13 14" key="1">
    <citation type="submission" date="2024-09" db="EMBL/GenBank/DDBJ databases">
        <authorList>
            <person name="Salinas-Garcia M.A."/>
            <person name="Prieme A."/>
        </authorList>
    </citation>
    <scope>NUCLEOTIDE SEQUENCE [LARGE SCALE GENOMIC DNA]</scope>
    <source>
        <strain evidence="13 14">DSM 21081</strain>
    </source>
</reference>
<evidence type="ECO:0000256" key="5">
    <source>
        <dbReference type="ARBA" id="ARBA00022491"/>
    </source>
</evidence>
<keyword evidence="14" id="KW-1185">Reference proteome</keyword>
<evidence type="ECO:0000256" key="1">
    <source>
        <dbReference type="ARBA" id="ARBA00004496"/>
    </source>
</evidence>
<keyword evidence="6" id="KW-0805">Transcription regulation</keyword>